<feature type="transmembrane region" description="Helical" evidence="1">
    <location>
        <begin position="97"/>
        <end position="115"/>
    </location>
</feature>
<dbReference type="OrthoDB" id="8161897at2"/>
<dbReference type="AlphaFoldDB" id="A0A553C679"/>
<dbReference type="Proteomes" id="UP000318585">
    <property type="component" value="Unassembled WGS sequence"/>
</dbReference>
<name>A0A553C679_9FLAO</name>
<keyword evidence="1" id="KW-0812">Transmembrane</keyword>
<keyword evidence="1" id="KW-1133">Transmembrane helix</keyword>
<proteinExistence type="predicted"/>
<organism evidence="2 3">
    <name type="scientific">Flavobacterium franklandianum</name>
    <dbReference type="NCBI Taxonomy" id="2594430"/>
    <lineage>
        <taxon>Bacteria</taxon>
        <taxon>Pseudomonadati</taxon>
        <taxon>Bacteroidota</taxon>
        <taxon>Flavobacteriia</taxon>
        <taxon>Flavobacteriales</taxon>
        <taxon>Flavobacteriaceae</taxon>
        <taxon>Flavobacterium</taxon>
    </lineage>
</organism>
<comment type="caution">
    <text evidence="2">The sequence shown here is derived from an EMBL/GenBank/DDBJ whole genome shotgun (WGS) entry which is preliminary data.</text>
</comment>
<evidence type="ECO:0000313" key="3">
    <source>
        <dbReference type="Proteomes" id="UP000318585"/>
    </source>
</evidence>
<accession>A0A553C679</accession>
<protein>
    <submittedName>
        <fullName evidence="2">DoxX family protein</fullName>
    </submittedName>
</protein>
<feature type="transmembrane region" description="Helical" evidence="1">
    <location>
        <begin position="7"/>
        <end position="25"/>
    </location>
</feature>
<dbReference type="EMBL" id="VJZR01000022">
    <property type="protein sequence ID" value="TRX16015.1"/>
    <property type="molecule type" value="Genomic_DNA"/>
</dbReference>
<evidence type="ECO:0000256" key="1">
    <source>
        <dbReference type="SAM" id="Phobius"/>
    </source>
</evidence>
<dbReference type="RefSeq" id="WP_143391542.1">
    <property type="nucleotide sequence ID" value="NZ_VJZQ01000025.1"/>
</dbReference>
<keyword evidence="1" id="KW-0472">Membrane</keyword>
<feature type="transmembrane region" description="Helical" evidence="1">
    <location>
        <begin position="70"/>
        <end position="91"/>
    </location>
</feature>
<gene>
    <name evidence="2" type="ORF">FNW17_15325</name>
</gene>
<reference evidence="2 3" key="1">
    <citation type="submission" date="2019-07" db="EMBL/GenBank/DDBJ databases">
        <title>Novel species of Flavobacterium.</title>
        <authorList>
            <person name="Liu Q."/>
            <person name="Xin Y.-H."/>
        </authorList>
    </citation>
    <scope>NUCLEOTIDE SEQUENCE [LARGE SCALE GENOMIC DNA]</scope>
    <source>
        <strain evidence="2 3">LB3P56</strain>
    </source>
</reference>
<evidence type="ECO:0000313" key="2">
    <source>
        <dbReference type="EMBL" id="TRX16015.1"/>
    </source>
</evidence>
<sequence length="125" mass="14227">MKIVTIIIRTLIGLLLLALAIGYFMNLMPEPTTNGNFKAFEIGAVSSAYIMPMAKLVTFFCGLSFITDRFVTLSSILILPVILNILFLDYYLTPQALPISIFLFLGNFFLIYKHWNNYKSIFSVR</sequence>
<keyword evidence="3" id="KW-1185">Reference proteome</keyword>
<feature type="transmembrane region" description="Helical" evidence="1">
    <location>
        <begin position="45"/>
        <end position="63"/>
    </location>
</feature>